<dbReference type="PATRIC" id="fig|1121015.4.peg.610"/>
<proteinExistence type="predicted"/>
<dbReference type="RefSeq" id="WP_281166669.1">
    <property type="nucleotide sequence ID" value="NZ_ATVD01000002.1"/>
</dbReference>
<dbReference type="AlphaFoldDB" id="A0A091B2C2"/>
<dbReference type="STRING" id="1121015.GCA_000420545_01566"/>
<keyword evidence="2" id="KW-1185">Reference proteome</keyword>
<dbReference type="EMBL" id="AVCI01000001">
    <property type="protein sequence ID" value="KFN45024.1"/>
    <property type="molecule type" value="Genomic_DNA"/>
</dbReference>
<organism evidence="1 2">
    <name type="scientific">Arenimonas oryziterrae DSM 21050 = YC6267</name>
    <dbReference type="NCBI Taxonomy" id="1121015"/>
    <lineage>
        <taxon>Bacteria</taxon>
        <taxon>Pseudomonadati</taxon>
        <taxon>Pseudomonadota</taxon>
        <taxon>Gammaproteobacteria</taxon>
        <taxon>Lysobacterales</taxon>
        <taxon>Lysobacteraceae</taxon>
        <taxon>Arenimonas</taxon>
    </lineage>
</organism>
<comment type="caution">
    <text evidence="1">The sequence shown here is derived from an EMBL/GenBank/DDBJ whole genome shotgun (WGS) entry which is preliminary data.</text>
</comment>
<protein>
    <submittedName>
        <fullName evidence="1">Uncharacterized protein</fullName>
    </submittedName>
</protein>
<name>A0A091B2C2_9GAMM</name>
<dbReference type="Proteomes" id="UP000029385">
    <property type="component" value="Unassembled WGS sequence"/>
</dbReference>
<evidence type="ECO:0000313" key="1">
    <source>
        <dbReference type="EMBL" id="KFN45024.1"/>
    </source>
</evidence>
<gene>
    <name evidence="1" type="ORF">N789_03105</name>
</gene>
<accession>A0A091B2C2</accession>
<reference evidence="1 2" key="1">
    <citation type="submission" date="2013-09" db="EMBL/GenBank/DDBJ databases">
        <title>Genome sequencing of Arenimonas oryziterrae.</title>
        <authorList>
            <person name="Chen F."/>
            <person name="Wang G."/>
        </authorList>
    </citation>
    <scope>NUCLEOTIDE SEQUENCE [LARGE SCALE GENOMIC DNA]</scope>
    <source>
        <strain evidence="1 2">YC6267</strain>
    </source>
</reference>
<evidence type="ECO:0000313" key="2">
    <source>
        <dbReference type="Proteomes" id="UP000029385"/>
    </source>
</evidence>
<sequence length="40" mass="4742">MKKNLPVRFGALLALLPLLCLPLKIPEEQLKLRWDSQWIR</sequence>